<evidence type="ECO:0000256" key="2">
    <source>
        <dbReference type="ARBA" id="ARBA00022801"/>
    </source>
</evidence>
<reference evidence="4" key="1">
    <citation type="submission" date="2021-01" db="EMBL/GenBank/DDBJ databases">
        <authorList>
            <person name="Corre E."/>
            <person name="Pelletier E."/>
            <person name="Niang G."/>
            <person name="Scheremetjew M."/>
            <person name="Finn R."/>
            <person name="Kale V."/>
            <person name="Holt S."/>
            <person name="Cochrane G."/>
            <person name="Meng A."/>
            <person name="Brown T."/>
            <person name="Cohen L."/>
        </authorList>
    </citation>
    <scope>NUCLEOTIDE SEQUENCE</scope>
</reference>
<dbReference type="EMBL" id="HBFQ01019479">
    <property type="protein sequence ID" value="CAD8839313.1"/>
    <property type="molecule type" value="Transcribed_RNA"/>
</dbReference>
<evidence type="ECO:0000256" key="1">
    <source>
        <dbReference type="ARBA" id="ARBA00001946"/>
    </source>
</evidence>
<dbReference type="InterPro" id="IPR000086">
    <property type="entry name" value="NUDIX_hydrolase_dom"/>
</dbReference>
<accession>A0A7S1A227</accession>
<name>A0A7S1A227_NOCSC</name>
<dbReference type="PANTHER" id="PTHR43046">
    <property type="entry name" value="GDP-MANNOSE MANNOSYL HYDROLASE"/>
    <property type="match status" value="1"/>
</dbReference>
<keyword evidence="2" id="KW-0378">Hydrolase</keyword>
<dbReference type="PANTHER" id="PTHR43046:SF13">
    <property type="entry name" value="NUDIX HYDROLASE DOMAIN-CONTAINING PROTEIN"/>
    <property type="match status" value="1"/>
</dbReference>
<dbReference type="AlphaFoldDB" id="A0A7S1A227"/>
<feature type="domain" description="Nudix hydrolase" evidence="3">
    <location>
        <begin position="31"/>
        <end position="172"/>
    </location>
</feature>
<dbReference type="PROSITE" id="PS51462">
    <property type="entry name" value="NUDIX"/>
    <property type="match status" value="1"/>
</dbReference>
<comment type="cofactor">
    <cofactor evidence="1">
        <name>Mg(2+)</name>
        <dbReference type="ChEBI" id="CHEBI:18420"/>
    </cofactor>
</comment>
<dbReference type="Pfam" id="PF00293">
    <property type="entry name" value="NUDIX"/>
    <property type="match status" value="1"/>
</dbReference>
<dbReference type="InterPro" id="IPR015797">
    <property type="entry name" value="NUDIX_hydrolase-like_dom_sf"/>
</dbReference>
<dbReference type="SUPFAM" id="SSF55811">
    <property type="entry name" value="Nudix"/>
    <property type="match status" value="1"/>
</dbReference>
<evidence type="ECO:0000259" key="3">
    <source>
        <dbReference type="PROSITE" id="PS51462"/>
    </source>
</evidence>
<gene>
    <name evidence="4" type="ORF">NSCI0253_LOCUS13661</name>
</gene>
<sequence length="229" mass="25895">MNRVLQFITNKFSPHHGFLPDDEYGRALDTIVKACSDVLVCSDDRQRVFLGRRKVHPQPDWWFFGGRVRPGESTQDGAARLMRRELTLDIAPSRFHVLSTFSFVWGMREQAPVDHGCADISTVHCLQLTPEEVASVQLDEAEYLGSGWFTLSEVMQGEFHPALKQCIRDLRADSALERLRLGVDSGDDTTIADLARQFILESACASEQPVQIFFDEEARVYQTTSRESG</sequence>
<proteinExistence type="predicted"/>
<evidence type="ECO:0000313" key="4">
    <source>
        <dbReference type="EMBL" id="CAD8839313.1"/>
    </source>
</evidence>
<organism evidence="4">
    <name type="scientific">Noctiluca scintillans</name>
    <name type="common">Sea sparkle</name>
    <name type="synonym">Red tide dinoflagellate</name>
    <dbReference type="NCBI Taxonomy" id="2966"/>
    <lineage>
        <taxon>Eukaryota</taxon>
        <taxon>Sar</taxon>
        <taxon>Alveolata</taxon>
        <taxon>Dinophyceae</taxon>
        <taxon>Noctilucales</taxon>
        <taxon>Noctilucaceae</taxon>
        <taxon>Noctiluca</taxon>
    </lineage>
</organism>
<protein>
    <recommendedName>
        <fullName evidence="3">Nudix hydrolase domain-containing protein</fullName>
    </recommendedName>
</protein>
<dbReference type="GO" id="GO:0016787">
    <property type="term" value="F:hydrolase activity"/>
    <property type="evidence" value="ECO:0007669"/>
    <property type="project" value="UniProtKB-KW"/>
</dbReference>
<dbReference type="Gene3D" id="3.90.79.10">
    <property type="entry name" value="Nucleoside Triphosphate Pyrophosphohydrolase"/>
    <property type="match status" value="1"/>
</dbReference>